<keyword evidence="3" id="KW-0830">Ubiquinone</keyword>
<dbReference type="EMBL" id="CP001032">
    <property type="protein sequence ID" value="ACB74038.1"/>
    <property type="molecule type" value="Genomic_DNA"/>
</dbReference>
<evidence type="ECO:0000313" key="3">
    <source>
        <dbReference type="EMBL" id="ACB74038.1"/>
    </source>
</evidence>
<dbReference type="OrthoDB" id="9814997at2"/>
<dbReference type="STRING" id="452637.Oter_0749"/>
<dbReference type="InterPro" id="IPR001457">
    <property type="entry name" value="NADH_UbQ/plastoQ_OxRdtase_su6"/>
</dbReference>
<dbReference type="PANTHER" id="PTHR33269:SF17">
    <property type="entry name" value="NADH-UBIQUINONE OXIDOREDUCTASE CHAIN 6"/>
    <property type="match status" value="1"/>
</dbReference>
<comment type="function">
    <text evidence="2">NDH-1 shuttles electrons from NADH, via FMN and iron-sulfur (Fe-S) centers, to quinones in the respiratory chain. Couples the redox reaction to proton translocation (for every two electrons transferred, four hydrogen ions are translocated across the cytoplasmic membrane), and thus conserves the redox energy in a proton gradient.</text>
</comment>
<feature type="transmembrane region" description="Helical" evidence="2">
    <location>
        <begin position="6"/>
        <end position="28"/>
    </location>
</feature>
<dbReference type="eggNOG" id="COG0839">
    <property type="taxonomic scope" value="Bacteria"/>
</dbReference>
<feature type="transmembrane region" description="Helical" evidence="2">
    <location>
        <begin position="103"/>
        <end position="124"/>
    </location>
</feature>
<dbReference type="EC" id="7.1.1.-" evidence="2"/>
<keyword evidence="2" id="KW-0812">Transmembrane</keyword>
<keyword evidence="2" id="KW-0874">Quinone</keyword>
<accession>B1ZUJ5</accession>
<dbReference type="PANTHER" id="PTHR33269">
    <property type="entry name" value="NADH-UBIQUINONE OXIDOREDUCTASE CHAIN 6"/>
    <property type="match status" value="1"/>
</dbReference>
<dbReference type="HOGENOM" id="CLU_085957_2_1_0"/>
<dbReference type="Gene3D" id="1.20.120.1200">
    <property type="entry name" value="NADH-ubiquinone/plastoquinone oxidoreductase chain 6, subunit NuoJ"/>
    <property type="match status" value="1"/>
</dbReference>
<feature type="transmembrane region" description="Helical" evidence="2">
    <location>
        <begin position="144"/>
        <end position="169"/>
    </location>
</feature>
<feature type="transmembrane region" description="Helical" evidence="2">
    <location>
        <begin position="35"/>
        <end position="56"/>
    </location>
</feature>
<name>B1ZUJ5_OPITP</name>
<proteinExistence type="inferred from homology"/>
<keyword evidence="2" id="KW-1133">Transmembrane helix</keyword>
<gene>
    <name evidence="3" type="ordered locus">Oter_0749</name>
</gene>
<organism evidence="3 4">
    <name type="scientific">Opitutus terrae (strain DSM 11246 / JCM 15787 / PB90-1)</name>
    <dbReference type="NCBI Taxonomy" id="452637"/>
    <lineage>
        <taxon>Bacteria</taxon>
        <taxon>Pseudomonadati</taxon>
        <taxon>Verrucomicrobiota</taxon>
        <taxon>Opitutia</taxon>
        <taxon>Opitutales</taxon>
        <taxon>Opitutaceae</taxon>
        <taxon>Opitutus</taxon>
    </lineage>
</organism>
<keyword evidence="2" id="KW-0520">NAD</keyword>
<protein>
    <recommendedName>
        <fullName evidence="2">NADH-quinone oxidoreductase subunit J</fullName>
        <ecNumber evidence="2">7.1.1.-</ecNumber>
    </recommendedName>
</protein>
<dbReference type="GO" id="GO:0005886">
    <property type="term" value="C:plasma membrane"/>
    <property type="evidence" value="ECO:0007669"/>
    <property type="project" value="UniProtKB-SubCell"/>
</dbReference>
<dbReference type="GO" id="GO:0048038">
    <property type="term" value="F:quinone binding"/>
    <property type="evidence" value="ECO:0007669"/>
    <property type="project" value="UniProtKB-UniRule"/>
</dbReference>
<dbReference type="KEGG" id="ote:Oter_0749"/>
<comment type="similarity">
    <text evidence="1 2">Belongs to the complex I subunit 6 family.</text>
</comment>
<dbReference type="Proteomes" id="UP000007013">
    <property type="component" value="Chromosome"/>
</dbReference>
<keyword evidence="2" id="KW-0472">Membrane</keyword>
<evidence type="ECO:0000313" key="4">
    <source>
        <dbReference type="Proteomes" id="UP000007013"/>
    </source>
</evidence>
<dbReference type="Pfam" id="PF00499">
    <property type="entry name" value="Oxidored_q3"/>
    <property type="match status" value="1"/>
</dbReference>
<comment type="subcellular location">
    <subcellularLocation>
        <location evidence="2">Cell membrane</location>
        <topology evidence="2">Multi-pass membrane protein</topology>
    </subcellularLocation>
</comment>
<dbReference type="AlphaFoldDB" id="B1ZUJ5"/>
<dbReference type="RefSeq" id="WP_012373576.1">
    <property type="nucleotide sequence ID" value="NC_010571.1"/>
</dbReference>
<keyword evidence="2" id="KW-1003">Cell membrane</keyword>
<reference evidence="3 4" key="1">
    <citation type="journal article" date="2011" name="J. Bacteriol.">
        <title>Genome sequence of the verrucomicrobium Opitutus terrae PB90-1, an abundant inhabitant of rice paddy soil ecosystems.</title>
        <authorList>
            <person name="van Passel M.W."/>
            <person name="Kant R."/>
            <person name="Palva A."/>
            <person name="Copeland A."/>
            <person name="Lucas S."/>
            <person name="Lapidus A."/>
            <person name="Glavina del Rio T."/>
            <person name="Pitluck S."/>
            <person name="Goltsman E."/>
            <person name="Clum A."/>
            <person name="Sun H."/>
            <person name="Schmutz J."/>
            <person name="Larimer F.W."/>
            <person name="Land M.L."/>
            <person name="Hauser L."/>
            <person name="Kyrpides N."/>
            <person name="Mikhailova N."/>
            <person name="Richardson P.P."/>
            <person name="Janssen P.H."/>
            <person name="de Vos W.M."/>
            <person name="Smidt H."/>
        </authorList>
    </citation>
    <scope>NUCLEOTIDE SEQUENCE [LARGE SCALE GENOMIC DNA]</scope>
    <source>
        <strain evidence="4">DSM 11246 / JCM 15787 / PB90-1</strain>
    </source>
</reference>
<evidence type="ECO:0000256" key="2">
    <source>
        <dbReference type="RuleBase" id="RU004429"/>
    </source>
</evidence>
<dbReference type="InterPro" id="IPR042106">
    <property type="entry name" value="Nuo/plastoQ_OxRdtase_6_NuoJ"/>
</dbReference>
<dbReference type="GO" id="GO:0008137">
    <property type="term" value="F:NADH dehydrogenase (ubiquinone) activity"/>
    <property type="evidence" value="ECO:0007669"/>
    <property type="project" value="UniProtKB-UniRule"/>
</dbReference>
<feature type="transmembrane region" description="Helical" evidence="2">
    <location>
        <begin position="62"/>
        <end position="83"/>
    </location>
</feature>
<keyword evidence="4" id="KW-1185">Reference proteome</keyword>
<comment type="catalytic activity">
    <reaction evidence="2">
        <text>a quinone + NADH + 5 H(+)(in) = a quinol + NAD(+) + 4 H(+)(out)</text>
        <dbReference type="Rhea" id="RHEA:57888"/>
        <dbReference type="ChEBI" id="CHEBI:15378"/>
        <dbReference type="ChEBI" id="CHEBI:24646"/>
        <dbReference type="ChEBI" id="CHEBI:57540"/>
        <dbReference type="ChEBI" id="CHEBI:57945"/>
        <dbReference type="ChEBI" id="CHEBI:132124"/>
    </reaction>
</comment>
<evidence type="ECO:0000256" key="1">
    <source>
        <dbReference type="ARBA" id="ARBA00005698"/>
    </source>
</evidence>
<sequence>MNAFPFASYIVAAVFALAIGTTLAGALIAVSSQRIIRAVTGLMICCVGLAGLYYFLNSPFLALMEILIYVGAVCVTIVFGVMLAEPDWPVNLKHPRAFHKTLLAALVSAAIGGGLAGLALHAPWPAQPVQTVNDGSVAAIGTSLLTTYSFVFELISLVLLVAILGALVIARAGRSRTVTGLGTFADENARAAESITNHSAADAQALEEVRR</sequence>